<feature type="compositionally biased region" description="Basic and acidic residues" evidence="1">
    <location>
        <begin position="635"/>
        <end position="644"/>
    </location>
</feature>
<evidence type="ECO:0000256" key="1">
    <source>
        <dbReference type="SAM" id="MobiDB-lite"/>
    </source>
</evidence>
<feature type="compositionally biased region" description="Low complexity" evidence="1">
    <location>
        <begin position="551"/>
        <end position="561"/>
    </location>
</feature>
<feature type="compositionally biased region" description="Basic and acidic residues" evidence="1">
    <location>
        <begin position="677"/>
        <end position="696"/>
    </location>
</feature>
<evidence type="ECO:0000256" key="2">
    <source>
        <dbReference type="SAM" id="Phobius"/>
    </source>
</evidence>
<feature type="compositionally biased region" description="Polar residues" evidence="1">
    <location>
        <begin position="562"/>
        <end position="589"/>
    </location>
</feature>
<evidence type="ECO:0000313" key="4">
    <source>
        <dbReference type="Proteomes" id="UP001199106"/>
    </source>
</evidence>
<feature type="compositionally biased region" description="Polar residues" evidence="1">
    <location>
        <begin position="801"/>
        <end position="813"/>
    </location>
</feature>
<keyword evidence="2" id="KW-0472">Membrane</keyword>
<feature type="compositionally biased region" description="Polar residues" evidence="1">
    <location>
        <begin position="445"/>
        <end position="456"/>
    </location>
</feature>
<feature type="compositionally biased region" description="Polar residues" evidence="1">
    <location>
        <begin position="645"/>
        <end position="654"/>
    </location>
</feature>
<gene>
    <name evidence="3" type="ORF">G6011_11324</name>
</gene>
<feature type="compositionally biased region" description="Basic and acidic residues" evidence="1">
    <location>
        <begin position="353"/>
        <end position="368"/>
    </location>
</feature>
<reference evidence="3" key="1">
    <citation type="submission" date="2021-07" db="EMBL/GenBank/DDBJ databases">
        <title>Genome Resource of American Ginseng Black Spot Pathogen Alternaria panax.</title>
        <authorList>
            <person name="Qiu C."/>
            <person name="Wang W."/>
            <person name="Liu Z."/>
        </authorList>
    </citation>
    <scope>NUCLEOTIDE SEQUENCE</scope>
    <source>
        <strain evidence="3">BNCC115425</strain>
    </source>
</reference>
<keyword evidence="2" id="KW-0812">Transmembrane</keyword>
<name>A0AAD4IDF7_9PLEO</name>
<sequence>MVLAILPAFIVSFVVLVALVGTYYIYRACKHVRPAVPDVERARHIENMEHFYKQPIQLRNIERPQEQYHSDRWYGSENVVPEGIAPVAKPLPHIPEVKYTGIEGLLSPAGRVFLSTETFEGSKAKAKESDYFQEQDLHAERPWNIATDSCGNSLVEQPDLASPKPVRTVIRKPNTEPVDTAYDSAQVAAANIWDKINKGELQPSRRKPDKKLPKLPNVPTQEVLRDPAEFKNDVLKDVDLGSSTKEWAKAKVSSAYVTKRPSKRKSSDSAITAVDPNNWSIERPVSYVERKQNIESEAAEPTRPLDRAAETRRKILEATTRVAEKKKQEEKDRQAEERRQHEEQLQRAAEQQRLAEEKQRQKDEDRSCSLRQVTTAEFVNQYDTNETESLRPTTNRTSNSSVEAKRERKNRERPLTRSRKRSYTFSSDTTTTANGSVMNKKPSDSRSGTARSMSMNDQKRPDLNATMPSIGEGVSAGGTDERGIDDSRTRKTADPFSDKMARHSDGFIRKSASSGSSSRYNNGRAISRDAIENSFTSVEDAKVSFVPAQRSSGTSSNESRSQAQRCSNASTNDSRISSEGIRTSNYPERNNSKFSAQSHASSDSQSSEQSTSGQEKPERKSSLASRTFSKLIRKSSSDKKKERGSASSTQSWERNGSGLRGGGKDFVEEPEQISAPEDEHGYGHGHSRKLEEERKNKVMMRGGAGEKATESGSESGIETEKDDESDAGKIAHSGGESLEHEHPENDDDAEEYGSTAGDVSDDDATRDEYSMSEGSDLENPGADSSEDGSEDEGSDDGHEQTLLQSPFETSLTKTESKVKP</sequence>
<proteinExistence type="predicted"/>
<dbReference type="Proteomes" id="UP001199106">
    <property type="component" value="Unassembled WGS sequence"/>
</dbReference>
<feature type="compositionally biased region" description="Basic and acidic residues" evidence="1">
    <location>
        <begin position="403"/>
        <end position="415"/>
    </location>
</feature>
<dbReference type="EMBL" id="JAANER010000003">
    <property type="protein sequence ID" value="KAG9192590.1"/>
    <property type="molecule type" value="Genomic_DNA"/>
</dbReference>
<feature type="compositionally biased region" description="Acidic residues" evidence="1">
    <location>
        <begin position="784"/>
        <end position="794"/>
    </location>
</feature>
<feature type="compositionally biased region" description="Polar residues" evidence="1">
    <location>
        <begin position="369"/>
        <end position="384"/>
    </location>
</feature>
<accession>A0AAD4IDF7</accession>
<organism evidence="3 4">
    <name type="scientific">Alternaria panax</name>
    <dbReference type="NCBI Taxonomy" id="48097"/>
    <lineage>
        <taxon>Eukaryota</taxon>
        <taxon>Fungi</taxon>
        <taxon>Dikarya</taxon>
        <taxon>Ascomycota</taxon>
        <taxon>Pezizomycotina</taxon>
        <taxon>Dothideomycetes</taxon>
        <taxon>Pleosporomycetidae</taxon>
        <taxon>Pleosporales</taxon>
        <taxon>Pleosporineae</taxon>
        <taxon>Pleosporaceae</taxon>
        <taxon>Alternaria</taxon>
        <taxon>Alternaria sect. Panax</taxon>
    </lineage>
</organism>
<feature type="compositionally biased region" description="Low complexity" evidence="1">
    <location>
        <begin position="511"/>
        <end position="522"/>
    </location>
</feature>
<protein>
    <submittedName>
        <fullName evidence="3">Uncharacterized protein</fullName>
    </submittedName>
</protein>
<feature type="compositionally biased region" description="Polar residues" evidence="1">
    <location>
        <begin position="423"/>
        <end position="437"/>
    </location>
</feature>
<keyword evidence="4" id="KW-1185">Reference proteome</keyword>
<feature type="compositionally biased region" description="Polar residues" evidence="1">
    <location>
        <begin position="390"/>
        <end position="402"/>
    </location>
</feature>
<dbReference type="AlphaFoldDB" id="A0AAD4IDF7"/>
<keyword evidence="2" id="KW-1133">Transmembrane helix</keyword>
<feature type="region of interest" description="Disordered" evidence="1">
    <location>
        <begin position="259"/>
        <end position="522"/>
    </location>
</feature>
<feature type="transmembrane region" description="Helical" evidence="2">
    <location>
        <begin position="6"/>
        <end position="26"/>
    </location>
</feature>
<feature type="compositionally biased region" description="Basic and acidic residues" evidence="1">
    <location>
        <begin position="479"/>
        <end position="508"/>
    </location>
</feature>
<comment type="caution">
    <text evidence="3">The sequence shown here is derived from an EMBL/GenBank/DDBJ whole genome shotgun (WGS) entry which is preliminary data.</text>
</comment>
<evidence type="ECO:0000313" key="3">
    <source>
        <dbReference type="EMBL" id="KAG9192590.1"/>
    </source>
</evidence>
<feature type="compositionally biased region" description="Low complexity" evidence="1">
    <location>
        <begin position="592"/>
        <end position="614"/>
    </location>
</feature>
<feature type="region of interest" description="Disordered" evidence="1">
    <location>
        <begin position="544"/>
        <end position="820"/>
    </location>
</feature>
<feature type="compositionally biased region" description="Basic and acidic residues" evidence="1">
    <location>
        <begin position="303"/>
        <end position="345"/>
    </location>
</feature>